<sequence length="225" mass="25645">MDDLDRISALPDHVLHIILGRLTYAPVVTRTAVLSRQWRHLWTRATSLTFMDTDMDLVDKSDFAGFVNWVLARRGDAEGMESLRIEVSEKGRASPEQINEWIRYATRHVVKSVEIRAEGKPDRQQQAILLPSHGSVASISLWLPSYTFRTPAASVARHEALTDLELFSLSFNEDCSSSRLGEFVASCCPRLRRLLIARAQGLRRLVLRSENLTFPPQGICERWTW</sequence>
<reference evidence="2 3" key="1">
    <citation type="journal article" date="2019" name="Sci. Rep.">
        <title>A high-quality genome of Eragrostis curvula grass provides insights into Poaceae evolution and supports new strategies to enhance forage quality.</title>
        <authorList>
            <person name="Carballo J."/>
            <person name="Santos B.A.C.M."/>
            <person name="Zappacosta D."/>
            <person name="Garbus I."/>
            <person name="Selva J.P."/>
            <person name="Gallo C.A."/>
            <person name="Diaz A."/>
            <person name="Albertini E."/>
            <person name="Caccamo M."/>
            <person name="Echenique V."/>
        </authorList>
    </citation>
    <scope>NUCLEOTIDE SEQUENCE [LARGE SCALE GENOMIC DNA]</scope>
    <source>
        <strain evidence="3">cv. Victoria</strain>
        <tissue evidence="2">Leaf</tissue>
    </source>
</reference>
<dbReference type="Proteomes" id="UP000324897">
    <property type="component" value="Chromosome 4"/>
</dbReference>
<proteinExistence type="predicted"/>
<gene>
    <name evidence="2" type="ORF">EJB05_14408</name>
</gene>
<dbReference type="InterPro" id="IPR001810">
    <property type="entry name" value="F-box_dom"/>
</dbReference>
<dbReference type="Pfam" id="PF00646">
    <property type="entry name" value="F-box"/>
    <property type="match status" value="1"/>
</dbReference>
<dbReference type="InterPro" id="IPR053197">
    <property type="entry name" value="F-box_SCFL_complex_component"/>
</dbReference>
<dbReference type="OrthoDB" id="693824at2759"/>
<evidence type="ECO:0000259" key="1">
    <source>
        <dbReference type="Pfam" id="PF00646"/>
    </source>
</evidence>
<accession>A0A5J9VYZ6</accession>
<protein>
    <recommendedName>
        <fullName evidence="1">F-box domain-containing protein</fullName>
    </recommendedName>
</protein>
<evidence type="ECO:0000313" key="3">
    <source>
        <dbReference type="Proteomes" id="UP000324897"/>
    </source>
</evidence>
<dbReference type="Gramene" id="TVU40923">
    <property type="protein sequence ID" value="TVU40923"/>
    <property type="gene ID" value="EJB05_14408"/>
</dbReference>
<dbReference type="AlphaFoldDB" id="A0A5J9VYZ6"/>
<keyword evidence="3" id="KW-1185">Reference proteome</keyword>
<evidence type="ECO:0000313" key="2">
    <source>
        <dbReference type="EMBL" id="TVU40923.1"/>
    </source>
</evidence>
<organism evidence="2 3">
    <name type="scientific">Eragrostis curvula</name>
    <name type="common">weeping love grass</name>
    <dbReference type="NCBI Taxonomy" id="38414"/>
    <lineage>
        <taxon>Eukaryota</taxon>
        <taxon>Viridiplantae</taxon>
        <taxon>Streptophyta</taxon>
        <taxon>Embryophyta</taxon>
        <taxon>Tracheophyta</taxon>
        <taxon>Spermatophyta</taxon>
        <taxon>Magnoliopsida</taxon>
        <taxon>Liliopsida</taxon>
        <taxon>Poales</taxon>
        <taxon>Poaceae</taxon>
        <taxon>PACMAD clade</taxon>
        <taxon>Chloridoideae</taxon>
        <taxon>Eragrostideae</taxon>
        <taxon>Eragrostidinae</taxon>
        <taxon>Eragrostis</taxon>
    </lineage>
</organism>
<dbReference type="InterPro" id="IPR036047">
    <property type="entry name" value="F-box-like_dom_sf"/>
</dbReference>
<dbReference type="EMBL" id="RWGY01000007">
    <property type="protein sequence ID" value="TVU40923.1"/>
    <property type="molecule type" value="Genomic_DNA"/>
</dbReference>
<dbReference type="PANTHER" id="PTHR34223">
    <property type="entry name" value="OS11G0201299 PROTEIN"/>
    <property type="match status" value="1"/>
</dbReference>
<feature type="non-terminal residue" evidence="2">
    <location>
        <position position="1"/>
    </location>
</feature>
<feature type="domain" description="F-box" evidence="1">
    <location>
        <begin position="7"/>
        <end position="44"/>
    </location>
</feature>
<name>A0A5J9VYZ6_9POAL</name>
<dbReference type="SUPFAM" id="SSF81383">
    <property type="entry name" value="F-box domain"/>
    <property type="match status" value="1"/>
</dbReference>
<comment type="caution">
    <text evidence="2">The sequence shown here is derived from an EMBL/GenBank/DDBJ whole genome shotgun (WGS) entry which is preliminary data.</text>
</comment>